<dbReference type="AlphaFoldDB" id="A0A9D1MTJ2"/>
<protein>
    <submittedName>
        <fullName evidence="9">DUF421 domain-containing protein</fullName>
    </submittedName>
</protein>
<reference evidence="9" key="1">
    <citation type="submission" date="2020-10" db="EMBL/GenBank/DDBJ databases">
        <authorList>
            <person name="Gilroy R."/>
        </authorList>
    </citation>
    <scope>NUCLEOTIDE SEQUENCE</scope>
    <source>
        <strain evidence="9">CHK176-6737</strain>
    </source>
</reference>
<name>A0A9D1MTJ2_9FIRM</name>
<dbReference type="InterPro" id="IPR007353">
    <property type="entry name" value="DUF421"/>
</dbReference>
<evidence type="ECO:0000256" key="6">
    <source>
        <dbReference type="ARBA" id="ARBA00023136"/>
    </source>
</evidence>
<feature type="transmembrane region" description="Helical" evidence="7">
    <location>
        <begin position="56"/>
        <end position="76"/>
    </location>
</feature>
<keyword evidence="6 7" id="KW-0472">Membrane</keyword>
<evidence type="ECO:0000313" key="9">
    <source>
        <dbReference type="EMBL" id="HIU68737.1"/>
    </source>
</evidence>
<evidence type="ECO:0000256" key="4">
    <source>
        <dbReference type="ARBA" id="ARBA00022692"/>
    </source>
</evidence>
<evidence type="ECO:0000256" key="1">
    <source>
        <dbReference type="ARBA" id="ARBA00004651"/>
    </source>
</evidence>
<dbReference type="Gene3D" id="3.30.240.20">
    <property type="entry name" value="bsu07140 like domains"/>
    <property type="match status" value="1"/>
</dbReference>
<evidence type="ECO:0000259" key="8">
    <source>
        <dbReference type="Pfam" id="PF04239"/>
    </source>
</evidence>
<evidence type="ECO:0000256" key="7">
    <source>
        <dbReference type="SAM" id="Phobius"/>
    </source>
</evidence>
<dbReference type="PANTHER" id="PTHR34582:SF6">
    <property type="entry name" value="UPF0702 TRANSMEMBRANE PROTEIN YCAP"/>
    <property type="match status" value="1"/>
</dbReference>
<feature type="domain" description="YetF C-terminal" evidence="8">
    <location>
        <begin position="79"/>
        <end position="207"/>
    </location>
</feature>
<dbReference type="GO" id="GO:0005886">
    <property type="term" value="C:plasma membrane"/>
    <property type="evidence" value="ECO:0007669"/>
    <property type="project" value="UniProtKB-SubCell"/>
</dbReference>
<keyword evidence="4 7" id="KW-0812">Transmembrane</keyword>
<feature type="transmembrane region" description="Helical" evidence="7">
    <location>
        <begin position="5"/>
        <end position="23"/>
    </location>
</feature>
<evidence type="ECO:0000256" key="5">
    <source>
        <dbReference type="ARBA" id="ARBA00022989"/>
    </source>
</evidence>
<dbReference type="EMBL" id="DVNM01000012">
    <property type="protein sequence ID" value="HIU68737.1"/>
    <property type="molecule type" value="Genomic_DNA"/>
</dbReference>
<comment type="subcellular location">
    <subcellularLocation>
        <location evidence="1">Cell membrane</location>
        <topology evidence="1">Multi-pass membrane protein</topology>
    </subcellularLocation>
</comment>
<gene>
    <name evidence="9" type="ORF">IAD23_02115</name>
</gene>
<dbReference type="PANTHER" id="PTHR34582">
    <property type="entry name" value="UPF0702 TRANSMEMBRANE PROTEIN YCAP"/>
    <property type="match status" value="1"/>
</dbReference>
<comment type="caution">
    <text evidence="9">The sequence shown here is derived from an EMBL/GenBank/DDBJ whole genome shotgun (WGS) entry which is preliminary data.</text>
</comment>
<dbReference type="Pfam" id="PF04239">
    <property type="entry name" value="DUF421"/>
    <property type="match status" value="1"/>
</dbReference>
<keyword evidence="5 7" id="KW-1133">Transmembrane helix</keyword>
<sequence>MTITLVRTCIIYIFIVLAVKIMGKRQIGQLKPHELIITFLVSQIASQPLQDNSIPLVNALVPILLLVSFEIIVSVISMKSIRFRDFVQGKPIFVMRDGKIKEDALRRLRLTGDDLIDAMRQKDVFDLATVKDAVMETNGTISVLQRTENTPPDAQTLGVQTQDGGCPVVIVLDGKPVPEYFFKNKIRESEIDLVVASLGIPMEDLLVLTIDNEGKTFYLKKEGRV</sequence>
<organism evidence="9 10">
    <name type="scientific">Candidatus Scybalenecus merdavium</name>
    <dbReference type="NCBI Taxonomy" id="2840939"/>
    <lineage>
        <taxon>Bacteria</taxon>
        <taxon>Bacillati</taxon>
        <taxon>Bacillota</taxon>
        <taxon>Clostridia</taxon>
        <taxon>Eubacteriales</taxon>
        <taxon>Oscillospiraceae</taxon>
        <taxon>Oscillospiraceae incertae sedis</taxon>
        <taxon>Candidatus Scybalenecus</taxon>
    </lineage>
</organism>
<comment type="similarity">
    <text evidence="2">Belongs to the UPF0702 family.</text>
</comment>
<accession>A0A9D1MTJ2</accession>
<evidence type="ECO:0000256" key="3">
    <source>
        <dbReference type="ARBA" id="ARBA00022475"/>
    </source>
</evidence>
<keyword evidence="3" id="KW-1003">Cell membrane</keyword>
<dbReference type="InterPro" id="IPR023090">
    <property type="entry name" value="UPF0702_alpha/beta_dom_sf"/>
</dbReference>
<evidence type="ECO:0000313" key="10">
    <source>
        <dbReference type="Proteomes" id="UP000824125"/>
    </source>
</evidence>
<evidence type="ECO:0000256" key="2">
    <source>
        <dbReference type="ARBA" id="ARBA00006448"/>
    </source>
</evidence>
<reference evidence="9" key="2">
    <citation type="journal article" date="2021" name="PeerJ">
        <title>Extensive microbial diversity within the chicken gut microbiome revealed by metagenomics and culture.</title>
        <authorList>
            <person name="Gilroy R."/>
            <person name="Ravi A."/>
            <person name="Getino M."/>
            <person name="Pursley I."/>
            <person name="Horton D.L."/>
            <person name="Alikhan N.F."/>
            <person name="Baker D."/>
            <person name="Gharbi K."/>
            <person name="Hall N."/>
            <person name="Watson M."/>
            <person name="Adriaenssens E.M."/>
            <person name="Foster-Nyarko E."/>
            <person name="Jarju S."/>
            <person name="Secka A."/>
            <person name="Antonio M."/>
            <person name="Oren A."/>
            <person name="Chaudhuri R.R."/>
            <person name="La Ragione R."/>
            <person name="Hildebrand F."/>
            <person name="Pallen M.J."/>
        </authorList>
    </citation>
    <scope>NUCLEOTIDE SEQUENCE</scope>
    <source>
        <strain evidence="9">CHK176-6737</strain>
    </source>
</reference>
<dbReference type="Proteomes" id="UP000824125">
    <property type="component" value="Unassembled WGS sequence"/>
</dbReference>
<proteinExistence type="inferred from homology"/>